<dbReference type="Proteomes" id="UP001605036">
    <property type="component" value="Unassembled WGS sequence"/>
</dbReference>
<protein>
    <submittedName>
        <fullName evidence="2">Uncharacterized protein</fullName>
    </submittedName>
</protein>
<proteinExistence type="predicted"/>
<gene>
    <name evidence="2" type="ORF">R1flu_025501</name>
</gene>
<sequence>MGKSIRSKRKKRLRTLKREIVEPHYDAKDAAKLAVAAAAMAAPKIELPKRKEDMEDDSSAVRGRSRDTAPSGDAPTSMAVDVEPSTTSTPSNLKAKGGISKRGKSKNGHKSKQVLKKKKKKGLKF</sequence>
<dbReference type="AlphaFoldDB" id="A0ABD1XXZ0"/>
<reference evidence="2 3" key="1">
    <citation type="submission" date="2024-09" db="EMBL/GenBank/DDBJ databases">
        <title>Chromosome-scale assembly of Riccia fluitans.</title>
        <authorList>
            <person name="Paukszto L."/>
            <person name="Sawicki J."/>
            <person name="Karawczyk K."/>
            <person name="Piernik-Szablinska J."/>
            <person name="Szczecinska M."/>
            <person name="Mazdziarz M."/>
        </authorList>
    </citation>
    <scope>NUCLEOTIDE SEQUENCE [LARGE SCALE GENOMIC DNA]</scope>
    <source>
        <strain evidence="2">Rf_01</strain>
        <tissue evidence="2">Aerial parts of the thallus</tissue>
    </source>
</reference>
<evidence type="ECO:0000313" key="2">
    <source>
        <dbReference type="EMBL" id="KAL2613809.1"/>
    </source>
</evidence>
<accession>A0ABD1XXZ0</accession>
<comment type="caution">
    <text evidence="2">The sequence shown here is derived from an EMBL/GenBank/DDBJ whole genome shotgun (WGS) entry which is preliminary data.</text>
</comment>
<feature type="region of interest" description="Disordered" evidence="1">
    <location>
        <begin position="42"/>
        <end position="125"/>
    </location>
</feature>
<dbReference type="PANTHER" id="PTHR36320">
    <property type="entry name" value="OS04G0611300 PROTEIN"/>
    <property type="match status" value="1"/>
</dbReference>
<keyword evidence="3" id="KW-1185">Reference proteome</keyword>
<evidence type="ECO:0000256" key="1">
    <source>
        <dbReference type="SAM" id="MobiDB-lite"/>
    </source>
</evidence>
<dbReference type="PANTHER" id="PTHR36320:SF1">
    <property type="entry name" value="OS04G0611300 PROTEIN"/>
    <property type="match status" value="1"/>
</dbReference>
<feature type="compositionally biased region" description="Basic residues" evidence="1">
    <location>
        <begin position="99"/>
        <end position="125"/>
    </location>
</feature>
<organism evidence="2 3">
    <name type="scientific">Riccia fluitans</name>
    <dbReference type="NCBI Taxonomy" id="41844"/>
    <lineage>
        <taxon>Eukaryota</taxon>
        <taxon>Viridiplantae</taxon>
        <taxon>Streptophyta</taxon>
        <taxon>Embryophyta</taxon>
        <taxon>Marchantiophyta</taxon>
        <taxon>Marchantiopsida</taxon>
        <taxon>Marchantiidae</taxon>
        <taxon>Marchantiales</taxon>
        <taxon>Ricciaceae</taxon>
        <taxon>Riccia</taxon>
    </lineage>
</organism>
<name>A0ABD1XXZ0_9MARC</name>
<evidence type="ECO:0000313" key="3">
    <source>
        <dbReference type="Proteomes" id="UP001605036"/>
    </source>
</evidence>
<dbReference type="EMBL" id="JBHFFA010000007">
    <property type="protein sequence ID" value="KAL2613809.1"/>
    <property type="molecule type" value="Genomic_DNA"/>
</dbReference>